<sequence>MSQTSPPHYTKQHHFLDSVPILLLLPNGDGDGDGDGAFIFHFFTRPRIHHLLNWGLYEERAAIFIGLTKELEKVNAHAKRTAVLRLLGFCWPLCKCVLLVN</sequence>
<reference evidence="1" key="1">
    <citation type="submission" date="2020-06" db="EMBL/GenBank/DDBJ databases">
        <title>WGS assembly of Ceratodon purpureus strain R40.</title>
        <authorList>
            <person name="Carey S.B."/>
            <person name="Jenkins J."/>
            <person name="Shu S."/>
            <person name="Lovell J.T."/>
            <person name="Sreedasyam A."/>
            <person name="Maumus F."/>
            <person name="Tiley G.P."/>
            <person name="Fernandez-Pozo N."/>
            <person name="Barry K."/>
            <person name="Chen C."/>
            <person name="Wang M."/>
            <person name="Lipzen A."/>
            <person name="Daum C."/>
            <person name="Saski C.A."/>
            <person name="Payton A.C."/>
            <person name="Mcbreen J.C."/>
            <person name="Conrad R.E."/>
            <person name="Kollar L.M."/>
            <person name="Olsson S."/>
            <person name="Huttunen S."/>
            <person name="Landis J.B."/>
            <person name="Wickett N.J."/>
            <person name="Johnson M.G."/>
            <person name="Rensing S.A."/>
            <person name="Grimwood J."/>
            <person name="Schmutz J."/>
            <person name="Mcdaniel S.F."/>
        </authorList>
    </citation>
    <scope>NUCLEOTIDE SEQUENCE</scope>
    <source>
        <strain evidence="1">R40</strain>
    </source>
</reference>
<dbReference type="AlphaFoldDB" id="A0A8T0GQY6"/>
<dbReference type="Proteomes" id="UP000822688">
    <property type="component" value="Chromosome 10"/>
</dbReference>
<evidence type="ECO:0000313" key="1">
    <source>
        <dbReference type="EMBL" id="KAG0560108.1"/>
    </source>
</evidence>
<gene>
    <name evidence="1" type="ORF">KC19_10G155000</name>
</gene>
<name>A0A8T0GQY6_CERPU</name>
<proteinExistence type="predicted"/>
<organism evidence="1 2">
    <name type="scientific">Ceratodon purpureus</name>
    <name type="common">Fire moss</name>
    <name type="synonym">Dicranum purpureum</name>
    <dbReference type="NCBI Taxonomy" id="3225"/>
    <lineage>
        <taxon>Eukaryota</taxon>
        <taxon>Viridiplantae</taxon>
        <taxon>Streptophyta</taxon>
        <taxon>Embryophyta</taxon>
        <taxon>Bryophyta</taxon>
        <taxon>Bryophytina</taxon>
        <taxon>Bryopsida</taxon>
        <taxon>Dicranidae</taxon>
        <taxon>Pseudoditrichales</taxon>
        <taxon>Ditrichaceae</taxon>
        <taxon>Ceratodon</taxon>
    </lineage>
</organism>
<dbReference type="EMBL" id="CM026431">
    <property type="protein sequence ID" value="KAG0560108.1"/>
    <property type="molecule type" value="Genomic_DNA"/>
</dbReference>
<keyword evidence="2" id="KW-1185">Reference proteome</keyword>
<protein>
    <submittedName>
        <fullName evidence="1">Uncharacterized protein</fullName>
    </submittedName>
</protein>
<accession>A0A8T0GQY6</accession>
<comment type="caution">
    <text evidence="1">The sequence shown here is derived from an EMBL/GenBank/DDBJ whole genome shotgun (WGS) entry which is preliminary data.</text>
</comment>
<evidence type="ECO:0000313" key="2">
    <source>
        <dbReference type="Proteomes" id="UP000822688"/>
    </source>
</evidence>